<evidence type="ECO:0008006" key="8">
    <source>
        <dbReference type="Google" id="ProtNLM"/>
    </source>
</evidence>
<keyword evidence="5" id="KW-0812">Transmembrane</keyword>
<keyword evidence="5" id="KW-0472">Membrane</keyword>
<evidence type="ECO:0000256" key="4">
    <source>
        <dbReference type="SAM" id="MobiDB-lite"/>
    </source>
</evidence>
<dbReference type="SUPFAM" id="SSF52540">
    <property type="entry name" value="P-loop containing nucleoside triphosphate hydrolases"/>
    <property type="match status" value="1"/>
</dbReference>
<accession>A0AAD9NAK0</accession>
<gene>
    <name evidence="6" type="ORF">LSH36_115g09032</name>
</gene>
<keyword evidence="7" id="KW-1185">Reference proteome</keyword>
<feature type="compositionally biased region" description="Basic and acidic residues" evidence="4">
    <location>
        <begin position="98"/>
        <end position="110"/>
    </location>
</feature>
<keyword evidence="5" id="KW-1133">Transmembrane helix</keyword>
<feature type="active site" description="For sulfotransferase activity" evidence="2">
    <location>
        <position position="197"/>
    </location>
</feature>
<proteinExistence type="predicted"/>
<evidence type="ECO:0000313" key="7">
    <source>
        <dbReference type="Proteomes" id="UP001208570"/>
    </source>
</evidence>
<comment type="caution">
    <text evidence="6">The sequence shown here is derived from an EMBL/GenBank/DDBJ whole genome shotgun (WGS) entry which is preliminary data.</text>
</comment>
<dbReference type="PANTHER" id="PTHR10605">
    <property type="entry name" value="HEPARAN SULFATE SULFOTRANSFERASE"/>
    <property type="match status" value="1"/>
</dbReference>
<dbReference type="GO" id="GO:0008467">
    <property type="term" value="F:[heparan sulfate]-glucosamine 3-sulfotransferase activity"/>
    <property type="evidence" value="ECO:0007669"/>
    <property type="project" value="TreeGrafter"/>
</dbReference>
<keyword evidence="1" id="KW-0808">Transferase</keyword>
<dbReference type="AlphaFoldDB" id="A0AAD9NAK0"/>
<protein>
    <recommendedName>
        <fullName evidence="8">Sulfotransferase</fullName>
    </recommendedName>
</protein>
<feature type="transmembrane region" description="Helical" evidence="5">
    <location>
        <begin position="18"/>
        <end position="39"/>
    </location>
</feature>
<evidence type="ECO:0000256" key="3">
    <source>
        <dbReference type="PIRSR" id="PIRSR637359-2"/>
    </source>
</evidence>
<evidence type="ECO:0000313" key="6">
    <source>
        <dbReference type="EMBL" id="KAK2161528.1"/>
    </source>
</evidence>
<sequence length="283" mass="32226">MGEIGYGRKIVTIGDHPLVVITMFIIGSLMLSVWILAVVSCCPDLASSPGHRSRVIVVRDGDEDETRYQRVLDEATVDHSGYVRHLRRRPLLDASSNPERHFNPAVDRTRAQKRKDRRPDAADVGVSAKAVKYDVDADADDTEYDEEDSAGIYRLYDVDVKDNEPAKRERTPRSKGDRIRRKATRKLPRAIIIGVKKGGTRALLEYLRIHPDVRAPGPETHFFDRNYDRGLDWYRFFLRTTHFPRDPEWPVAARLDPVCSCLARDLSPSVLSRIPGSDYFSKP</sequence>
<evidence type="ECO:0000256" key="2">
    <source>
        <dbReference type="PIRSR" id="PIRSR637359-1"/>
    </source>
</evidence>
<dbReference type="InterPro" id="IPR037359">
    <property type="entry name" value="NST/OST"/>
</dbReference>
<dbReference type="Proteomes" id="UP001208570">
    <property type="component" value="Unassembled WGS sequence"/>
</dbReference>
<reference evidence="6" key="1">
    <citation type="journal article" date="2023" name="Mol. Biol. Evol.">
        <title>Third-Generation Sequencing Reveals the Adaptive Role of the Epigenome in Three Deep-Sea Polychaetes.</title>
        <authorList>
            <person name="Perez M."/>
            <person name="Aroh O."/>
            <person name="Sun Y."/>
            <person name="Lan Y."/>
            <person name="Juniper S.K."/>
            <person name="Young C.R."/>
            <person name="Angers B."/>
            <person name="Qian P.Y."/>
        </authorList>
    </citation>
    <scope>NUCLEOTIDE SEQUENCE</scope>
    <source>
        <strain evidence="6">P08H-3</strain>
    </source>
</reference>
<evidence type="ECO:0000256" key="1">
    <source>
        <dbReference type="ARBA" id="ARBA00022679"/>
    </source>
</evidence>
<feature type="region of interest" description="Disordered" evidence="4">
    <location>
        <begin position="94"/>
        <end position="123"/>
    </location>
</feature>
<organism evidence="6 7">
    <name type="scientific">Paralvinella palmiformis</name>
    <dbReference type="NCBI Taxonomy" id="53620"/>
    <lineage>
        <taxon>Eukaryota</taxon>
        <taxon>Metazoa</taxon>
        <taxon>Spiralia</taxon>
        <taxon>Lophotrochozoa</taxon>
        <taxon>Annelida</taxon>
        <taxon>Polychaeta</taxon>
        <taxon>Sedentaria</taxon>
        <taxon>Canalipalpata</taxon>
        <taxon>Terebellida</taxon>
        <taxon>Terebelliformia</taxon>
        <taxon>Alvinellidae</taxon>
        <taxon>Paralvinella</taxon>
    </lineage>
</organism>
<dbReference type="Gene3D" id="3.40.50.300">
    <property type="entry name" value="P-loop containing nucleotide triphosphate hydrolases"/>
    <property type="match status" value="1"/>
</dbReference>
<dbReference type="InterPro" id="IPR027417">
    <property type="entry name" value="P-loop_NTPase"/>
</dbReference>
<feature type="binding site" evidence="3">
    <location>
        <begin position="197"/>
        <end position="201"/>
    </location>
    <ligand>
        <name>3'-phosphoadenylyl sulfate</name>
        <dbReference type="ChEBI" id="CHEBI:58339"/>
    </ligand>
</feature>
<dbReference type="PANTHER" id="PTHR10605:SF72">
    <property type="entry name" value="HEPARAN SULFATE 3-O SULFOTRANSFERASE-B, ISOFORM A"/>
    <property type="match status" value="1"/>
</dbReference>
<dbReference type="EMBL" id="JAODUP010000115">
    <property type="protein sequence ID" value="KAK2161528.1"/>
    <property type="molecule type" value="Genomic_DNA"/>
</dbReference>
<evidence type="ECO:0000256" key="5">
    <source>
        <dbReference type="SAM" id="Phobius"/>
    </source>
</evidence>
<name>A0AAD9NAK0_9ANNE</name>